<reference evidence="1 2" key="1">
    <citation type="submission" date="2018-09" db="EMBL/GenBank/DDBJ databases">
        <title>Genome sequencing of strain 1JSPR-7.</title>
        <authorList>
            <person name="Heo J."/>
            <person name="Kim S.-J."/>
            <person name="Kwon S.-W."/>
        </authorList>
    </citation>
    <scope>NUCLEOTIDE SEQUENCE [LARGE SCALE GENOMIC DNA]</scope>
    <source>
        <strain evidence="1 2">1JSPR-7</strain>
    </source>
</reference>
<dbReference type="KEGG" id="lact:D7I46_07180"/>
<proteinExistence type="predicted"/>
<dbReference type="Proteomes" id="UP000269374">
    <property type="component" value="Chromosome"/>
</dbReference>
<dbReference type="OrthoDB" id="2242332at2"/>
<evidence type="ECO:0000313" key="2">
    <source>
        <dbReference type="Proteomes" id="UP000269374"/>
    </source>
</evidence>
<protein>
    <submittedName>
        <fullName evidence="1">Uncharacterized protein</fullName>
    </submittedName>
</protein>
<evidence type="ECO:0000313" key="1">
    <source>
        <dbReference type="EMBL" id="AYG00897.1"/>
    </source>
</evidence>
<accession>A0A387BIN6</accession>
<gene>
    <name evidence="1" type="ORF">D7I46_07180</name>
</gene>
<sequence>MAPHDLEHFTQEIDKTKNWSNHRKSMYGMSIMDKLSITDGSVSADSTQNPIIPASDRTLTTQLVTEILDKLVKYDEITLIDCPILPISVSYQTVPFSHTLFLSQQPGIQYILNTHFWIKVMDDVQNTLALVVTGGLTGTFTFYCEKSDGQFEEFTIPFHKNGIYQLTNLTVDTIYLKDSALKLKK</sequence>
<keyword evidence="2" id="KW-1185">Reference proteome</keyword>
<name>A0A387BIN6_9LACT</name>
<organism evidence="1 2">
    <name type="scientific">Lactococcus allomyrinae</name>
    <dbReference type="NCBI Taxonomy" id="2419773"/>
    <lineage>
        <taxon>Bacteria</taxon>
        <taxon>Bacillati</taxon>
        <taxon>Bacillota</taxon>
        <taxon>Bacilli</taxon>
        <taxon>Lactobacillales</taxon>
        <taxon>Streptococcaceae</taxon>
        <taxon>Lactococcus</taxon>
    </lineage>
</organism>
<dbReference type="EMBL" id="CP032627">
    <property type="protein sequence ID" value="AYG00897.1"/>
    <property type="molecule type" value="Genomic_DNA"/>
</dbReference>
<dbReference type="RefSeq" id="WP_120772280.1">
    <property type="nucleotide sequence ID" value="NZ_CP032627.1"/>
</dbReference>
<dbReference type="AlphaFoldDB" id="A0A387BIN6"/>